<keyword evidence="10" id="KW-0812">Transmembrane</keyword>
<evidence type="ECO:0000256" key="6">
    <source>
        <dbReference type="ARBA" id="ARBA00023004"/>
    </source>
</evidence>
<reference evidence="12" key="2">
    <citation type="journal article" date="2009" name="Genome Res.">
        <title>Comparative genomic analyses of the human fungal pathogens Coccidioides and their relatives.</title>
        <authorList>
            <person name="Sharpton T.J."/>
            <person name="Stajich J.E."/>
            <person name="Rounsley S.D."/>
            <person name="Gardner M.J."/>
            <person name="Wortman J.R."/>
            <person name="Jordar V.S."/>
            <person name="Maiti R."/>
            <person name="Kodira C.D."/>
            <person name="Neafsey D.E."/>
            <person name="Zeng Q."/>
            <person name="Hung C.-Y."/>
            <person name="McMahan C."/>
            <person name="Muszewska A."/>
            <person name="Grynberg M."/>
            <person name="Mandel M.A."/>
            <person name="Kellner E.M."/>
            <person name="Barker B.M."/>
            <person name="Galgiani J.N."/>
            <person name="Orbach M.J."/>
            <person name="Kirkland T.N."/>
            <person name="Cole G.T."/>
            <person name="Henn M.R."/>
            <person name="Birren B.W."/>
            <person name="Taylor J.W."/>
        </authorList>
    </citation>
    <scope>NUCLEOTIDE SEQUENCE [LARGE SCALE GENOMIC DNA]</scope>
    <source>
        <strain evidence="12">RMSCC 3488</strain>
    </source>
</reference>
<dbReference type="Pfam" id="PF00067">
    <property type="entry name" value="p450"/>
    <property type="match status" value="1"/>
</dbReference>
<keyword evidence="6 8" id="KW-0408">Iron</keyword>
<dbReference type="GO" id="GO:0020037">
    <property type="term" value="F:heme binding"/>
    <property type="evidence" value="ECO:0007669"/>
    <property type="project" value="InterPro"/>
</dbReference>
<keyword evidence="4 8" id="KW-0479">Metal-binding</keyword>
<evidence type="ECO:0000256" key="8">
    <source>
        <dbReference type="PIRSR" id="PIRSR602401-1"/>
    </source>
</evidence>
<dbReference type="GO" id="GO:0004497">
    <property type="term" value="F:monooxygenase activity"/>
    <property type="evidence" value="ECO:0007669"/>
    <property type="project" value="UniProtKB-KW"/>
</dbReference>
<keyword evidence="3 8" id="KW-0349">Heme</keyword>
<evidence type="ECO:0000313" key="12">
    <source>
        <dbReference type="Proteomes" id="UP000054567"/>
    </source>
</evidence>
<evidence type="ECO:0000256" key="4">
    <source>
        <dbReference type="ARBA" id="ARBA00022723"/>
    </source>
</evidence>
<dbReference type="InterPro" id="IPR002401">
    <property type="entry name" value="Cyt_P450_E_grp-I"/>
</dbReference>
<dbReference type="AlphaFoldDB" id="A0A0J6FDG9"/>
<dbReference type="GO" id="GO:0005506">
    <property type="term" value="F:iron ion binding"/>
    <property type="evidence" value="ECO:0007669"/>
    <property type="project" value="InterPro"/>
</dbReference>
<dbReference type="InterPro" id="IPR017972">
    <property type="entry name" value="Cyt_P450_CS"/>
</dbReference>
<keyword evidence="10" id="KW-0472">Membrane</keyword>
<evidence type="ECO:0000256" key="2">
    <source>
        <dbReference type="ARBA" id="ARBA00010617"/>
    </source>
</evidence>
<feature type="binding site" description="axial binding residue" evidence="8">
    <location>
        <position position="447"/>
    </location>
    <ligand>
        <name>heme</name>
        <dbReference type="ChEBI" id="CHEBI:30413"/>
    </ligand>
    <ligandPart>
        <name>Fe</name>
        <dbReference type="ChEBI" id="CHEBI:18248"/>
    </ligandPart>
</feature>
<evidence type="ECO:0000313" key="11">
    <source>
        <dbReference type="EMBL" id="KMM71126.1"/>
    </source>
</evidence>
<dbReference type="Proteomes" id="UP000054567">
    <property type="component" value="Unassembled WGS sequence"/>
</dbReference>
<dbReference type="OrthoDB" id="3945418at2759"/>
<evidence type="ECO:0000256" key="10">
    <source>
        <dbReference type="SAM" id="Phobius"/>
    </source>
</evidence>
<feature type="transmembrane region" description="Helical" evidence="10">
    <location>
        <begin position="12"/>
        <end position="29"/>
    </location>
</feature>
<dbReference type="PANTHER" id="PTHR24305">
    <property type="entry name" value="CYTOCHROME P450"/>
    <property type="match status" value="1"/>
</dbReference>
<keyword evidence="7 9" id="KW-0503">Monooxygenase</keyword>
<dbReference type="CDD" id="cd11062">
    <property type="entry name" value="CYP58-like"/>
    <property type="match status" value="1"/>
</dbReference>
<reference evidence="11 12" key="1">
    <citation type="submission" date="2007-06" db="EMBL/GenBank/DDBJ databases">
        <title>The Genome Sequence of Coccidioides posadasii RMSCC_3488.</title>
        <authorList>
            <consortium name="Coccidioides Genome Resources Consortium"/>
            <consortium name="The Broad Institute Genome Sequencing Platform"/>
            <person name="Henn M.R."/>
            <person name="Sykes S."/>
            <person name="Young S."/>
            <person name="Jaffe D."/>
            <person name="Berlin A."/>
            <person name="Alvarez P."/>
            <person name="Butler J."/>
            <person name="Gnerre S."/>
            <person name="Grabherr M."/>
            <person name="Mauceli E."/>
            <person name="Brockman W."/>
            <person name="Kodira C."/>
            <person name="Alvarado L."/>
            <person name="Zeng Q."/>
            <person name="Crawford M."/>
            <person name="Antoine C."/>
            <person name="Devon K."/>
            <person name="Galgiani J."/>
            <person name="Orsborn K."/>
            <person name="Lewis M.L."/>
            <person name="Nusbaum C."/>
            <person name="Galagan J."/>
            <person name="Birren B."/>
        </authorList>
    </citation>
    <scope>NUCLEOTIDE SEQUENCE [LARGE SCALE GENOMIC DNA]</scope>
    <source>
        <strain evidence="11 12">RMSCC 3488</strain>
    </source>
</reference>
<dbReference type="PANTHER" id="PTHR24305:SF157">
    <property type="entry name" value="N-ACETYLTRYPTOPHAN 6-HYDROXYLASE IVOC-RELATED"/>
    <property type="match status" value="1"/>
</dbReference>
<dbReference type="GO" id="GO:0016705">
    <property type="term" value="F:oxidoreductase activity, acting on paired donors, with incorporation or reduction of molecular oxygen"/>
    <property type="evidence" value="ECO:0007669"/>
    <property type="project" value="InterPro"/>
</dbReference>
<dbReference type="InterPro" id="IPR050121">
    <property type="entry name" value="Cytochrome_P450_monoxygenase"/>
</dbReference>
<protein>
    <submittedName>
        <fullName evidence="11">Cytochrome P450</fullName>
    </submittedName>
</protein>
<comment type="similarity">
    <text evidence="2 9">Belongs to the cytochrome P450 family.</text>
</comment>
<dbReference type="InterPro" id="IPR036396">
    <property type="entry name" value="Cyt_P450_sf"/>
</dbReference>
<proteinExistence type="inferred from homology"/>
<gene>
    <name evidence="11" type="ORF">CPAG_07433</name>
</gene>
<dbReference type="SUPFAM" id="SSF48264">
    <property type="entry name" value="Cytochrome P450"/>
    <property type="match status" value="1"/>
</dbReference>
<keyword evidence="5 9" id="KW-0560">Oxidoreductase</keyword>
<dbReference type="Gene3D" id="1.10.630.10">
    <property type="entry name" value="Cytochrome P450"/>
    <property type="match status" value="1"/>
</dbReference>
<organism evidence="11 12">
    <name type="scientific">Coccidioides posadasii RMSCC 3488</name>
    <dbReference type="NCBI Taxonomy" id="454284"/>
    <lineage>
        <taxon>Eukaryota</taxon>
        <taxon>Fungi</taxon>
        <taxon>Dikarya</taxon>
        <taxon>Ascomycota</taxon>
        <taxon>Pezizomycotina</taxon>
        <taxon>Eurotiomycetes</taxon>
        <taxon>Eurotiomycetidae</taxon>
        <taxon>Onygenales</taxon>
        <taxon>Onygenaceae</taxon>
        <taxon>Coccidioides</taxon>
    </lineage>
</organism>
<keyword evidence="10" id="KW-1133">Transmembrane helix</keyword>
<sequence length="504" mass="58080">MSYVVDTLTYGGLIWAAYLAGLVIYRLYFHPLAKFPGPRYAALSRWHEIYYDVYLGGKFIFHIEDLHKKYGPIVRIAPDELHVIDSDFFDTIFTKAGRVDKYEWLSNRFGNATSTLTTAPDSLHKLRRGALNPFFSRKRIINLQELVREKIAILVGKINEYKESGAPMTISRGYMALVEDIIMQYCFARDYNHLETPNWKPIFHDPLMAISMSGNAALHFPLVPKIMECLPQSWVVKLNPLYVPIFRLQNDLSQQIRNLKEDKVDAKDGRATVFFELIHGDLPASEKEDRRVRDEAQLIIGAGLVTTSWALSVGTFFLLSNPEALAKLRRELGEAIREDNYSKTLLQWAELEKLPYLTAVIKESIRLSYGTSSRNVRLSPNSLKYKDWVIPARTPVSMTIPFLNHDEEIFPDSHAFNPERWLNSPKTSNGSNLDRYFVGFGKGTRSCLGSNLAWCELYLIFATIFRYFDFELYKTDKSDVELVHDYFLPFPKLDTKGIRVRVKQ</sequence>
<dbReference type="InterPro" id="IPR001128">
    <property type="entry name" value="Cyt_P450"/>
</dbReference>
<evidence type="ECO:0000256" key="5">
    <source>
        <dbReference type="ARBA" id="ARBA00023002"/>
    </source>
</evidence>
<evidence type="ECO:0000256" key="9">
    <source>
        <dbReference type="RuleBase" id="RU000461"/>
    </source>
</evidence>
<dbReference type="VEuPathDB" id="FungiDB:CPAG_07433"/>
<dbReference type="PROSITE" id="PS00086">
    <property type="entry name" value="CYTOCHROME_P450"/>
    <property type="match status" value="1"/>
</dbReference>
<dbReference type="PRINTS" id="PR00463">
    <property type="entry name" value="EP450I"/>
</dbReference>
<evidence type="ECO:0000256" key="3">
    <source>
        <dbReference type="ARBA" id="ARBA00022617"/>
    </source>
</evidence>
<evidence type="ECO:0000256" key="1">
    <source>
        <dbReference type="ARBA" id="ARBA00001971"/>
    </source>
</evidence>
<reference evidence="12" key="3">
    <citation type="journal article" date="2010" name="Genome Res.">
        <title>Population genomic sequencing of Coccidioides fungi reveals recent hybridization and transposon control.</title>
        <authorList>
            <person name="Neafsey D.E."/>
            <person name="Barker B.M."/>
            <person name="Sharpton T.J."/>
            <person name="Stajich J.E."/>
            <person name="Park D.J."/>
            <person name="Whiston E."/>
            <person name="Hung C.-Y."/>
            <person name="McMahan C."/>
            <person name="White J."/>
            <person name="Sykes S."/>
            <person name="Heiman D."/>
            <person name="Young S."/>
            <person name="Zeng Q."/>
            <person name="Abouelleil A."/>
            <person name="Aftuck L."/>
            <person name="Bessette D."/>
            <person name="Brown A."/>
            <person name="FitzGerald M."/>
            <person name="Lui A."/>
            <person name="Macdonald J.P."/>
            <person name="Priest M."/>
            <person name="Orbach M.J."/>
            <person name="Galgiani J.N."/>
            <person name="Kirkland T.N."/>
            <person name="Cole G.T."/>
            <person name="Birren B.W."/>
            <person name="Henn M.R."/>
            <person name="Taylor J.W."/>
            <person name="Rounsley S.D."/>
        </authorList>
    </citation>
    <scope>NUCLEOTIDE SEQUENCE [LARGE SCALE GENOMIC DNA]</scope>
    <source>
        <strain evidence="12">RMSCC 3488</strain>
    </source>
</reference>
<name>A0A0J6FDG9_COCPO</name>
<dbReference type="EMBL" id="DS268113">
    <property type="protein sequence ID" value="KMM71126.1"/>
    <property type="molecule type" value="Genomic_DNA"/>
</dbReference>
<accession>A0A0J6FDG9</accession>
<comment type="cofactor">
    <cofactor evidence="1 8">
        <name>heme</name>
        <dbReference type="ChEBI" id="CHEBI:30413"/>
    </cofactor>
</comment>
<dbReference type="PRINTS" id="PR00385">
    <property type="entry name" value="P450"/>
</dbReference>
<evidence type="ECO:0000256" key="7">
    <source>
        <dbReference type="ARBA" id="ARBA00023033"/>
    </source>
</evidence>